<evidence type="ECO:0000313" key="3">
    <source>
        <dbReference type="Proteomes" id="UP000220797"/>
    </source>
</evidence>
<keyword evidence="3" id="KW-1185">Reference proteome</keyword>
<dbReference type="VEuPathDB" id="PlasmoDB:PGAL8A_00179200"/>
<gene>
    <name evidence="2" type="ORF">PGAL8A_00179200</name>
</gene>
<feature type="region of interest" description="Disordered" evidence="1">
    <location>
        <begin position="178"/>
        <end position="236"/>
    </location>
</feature>
<sequence length="252" mass="30604">MRRLILFLKITTFLLLIWMYLCFHNCFSYKTLIDKNILQIKNELKYERVLTEGDIEEKKKNYAEGFLEECSLDKEKKKKNRKNPVQYENPYDIWQRDTTPYLWEQFKKETSEMDHKWRDEKWNNEWNRISANKVKELSSIFHRSDISEEEKEKLIDCAEKEIYKLFVKFLDECKTEMRGNKTESESKNEMTDNKTESESNNEMTDNKTESESKNEMTDNKTESESKNEKGKNKIKNKKSNILKFLFKRFDNH</sequence>
<dbReference type="AlphaFoldDB" id="A0A1J1GRZ9"/>
<evidence type="ECO:0000313" key="2">
    <source>
        <dbReference type="EMBL" id="CRG94080.1"/>
    </source>
</evidence>
<feature type="compositionally biased region" description="Basic and acidic residues" evidence="1">
    <location>
        <begin position="178"/>
        <end position="197"/>
    </location>
</feature>
<dbReference type="RefSeq" id="XP_028526901.1">
    <property type="nucleotide sequence ID" value="XM_028670117.1"/>
</dbReference>
<proteinExistence type="predicted"/>
<dbReference type="GeneID" id="39730319"/>
<accession>A0A1J1GRZ9</accession>
<protein>
    <submittedName>
        <fullName evidence="2">Fam-g protein</fullName>
    </submittedName>
</protein>
<dbReference type="EMBL" id="CVMV01000021">
    <property type="protein sequence ID" value="CRG94080.1"/>
    <property type="molecule type" value="Genomic_DNA"/>
</dbReference>
<name>A0A1J1GRZ9_PLAGA</name>
<organism evidence="2 3">
    <name type="scientific">Plasmodium gallinaceum</name>
    <dbReference type="NCBI Taxonomy" id="5849"/>
    <lineage>
        <taxon>Eukaryota</taxon>
        <taxon>Sar</taxon>
        <taxon>Alveolata</taxon>
        <taxon>Apicomplexa</taxon>
        <taxon>Aconoidasida</taxon>
        <taxon>Haemosporida</taxon>
        <taxon>Plasmodiidae</taxon>
        <taxon>Plasmodium</taxon>
        <taxon>Plasmodium (Haemamoeba)</taxon>
    </lineage>
</organism>
<reference evidence="2" key="1">
    <citation type="submission" date="2015-04" db="EMBL/GenBank/DDBJ databases">
        <authorList>
            <consortium name="Pathogen Informatics"/>
        </authorList>
    </citation>
    <scope>NUCLEOTIDE SEQUENCE [LARGE SCALE GENOMIC DNA]</scope>
    <source>
        <strain evidence="2">8A</strain>
    </source>
</reference>
<comment type="caution">
    <text evidence="2">The sequence shown here is derived from an EMBL/GenBank/DDBJ whole genome shotgun (WGS) entry which is preliminary data.</text>
</comment>
<evidence type="ECO:0000256" key="1">
    <source>
        <dbReference type="SAM" id="MobiDB-lite"/>
    </source>
</evidence>
<feature type="compositionally biased region" description="Basic and acidic residues" evidence="1">
    <location>
        <begin position="204"/>
        <end position="231"/>
    </location>
</feature>
<dbReference type="Proteomes" id="UP000220797">
    <property type="component" value="Unassembled WGS sequence"/>
</dbReference>
<dbReference type="OrthoDB" id="6475849at2759"/>